<keyword evidence="7" id="KW-0378">Hydrolase</keyword>
<dbReference type="CDD" id="cd00757">
    <property type="entry name" value="ThiF_MoeB_HesA_family"/>
    <property type="match status" value="1"/>
</dbReference>
<sequence>MTDEIKALEEEIAIIQQTLQEKKARLQQLKSEAPPCPYSDILSSEEVVRYSRQMLMPQISMLGQVALKNSQVLIVGAGGLGCPASLYLAAAGVGDIHIVDYDEVELSNLHRQILHHEGDIGVLKVHSASDKLRDINSNINVVPHHIHASSSIVELITKHAYDVVLDCSDNAPTRYLLNDICVIHNIPLVSGSALQMEGQLTVYHYKNGPCYRCLFPTPPPPHTVTNCGDGGVLGAVAGVVGVLQALETVKILTEMDGVLSGRLLLFDGSGTNFRNVKLRQRVAECAVCGDNPTITTPIDYEQFCGSKAHDKVVDIDMLKDEENVNVQKLDHLLKEGVVVDVRPELEFAMCRLPNTVNLPYARIKTNKGLRELKEIVKSVKKGNSDGIFSTYLKEDIFVTVYVLCRRGNDSQRSVKYLRDNFPDSSVKFDLRIVTVSLWEIIKIHSLTFVFGVWIMCKMSAKWVWDPKSFFTLQQRDTPPACLVDSSLGQHKYVKLKGVKFHYVECGSRDLPLVLLLHGFPDCWLSWRHQIPVLSQHFRVVALDLKGFGDSDKPSSRKTYRIDMILEELQQLIISLGVSSCTVVGHDIGGLLGWCLAHQFPELVDKLVAVSCPHPNVYRTSLHTSSNYRWLNFVQLPYFPEVDALREDVKIISKYHKHLPPHDTYLEAYKYAFCRKEDWTGPLNYFRNLLFIEVAENSRTIQVPVVLITGDRDKFIKLESIVKSTDYCEKFHVKIVDGARHFPHQERHQQFNEILLKSLVKKKSVEDGGLERSASKGIVNRMFGAVSSTVKYGNSVLDTVHKKTNGVVGKTWFPVEAVIVPHLRRAVASILTSSSCQTVFNGNGASDESNVFRTHLEDIMEK</sequence>
<comment type="similarity">
    <text evidence="13">In the N-terminal section; belongs to the HesA/MoeB/ThiF family. UBA4 subfamily.</text>
</comment>
<feature type="binding site" evidence="13">
    <location>
        <position position="213"/>
    </location>
    <ligand>
        <name>Zn(2+)</name>
        <dbReference type="ChEBI" id="CHEBI:29105"/>
    </ligand>
</feature>
<dbReference type="HAMAP" id="MF_03049">
    <property type="entry name" value="MOCS3_Uba4"/>
    <property type="match status" value="1"/>
</dbReference>
<comment type="cofactor">
    <cofactor evidence="13">
        <name>Zn(2+)</name>
        <dbReference type="ChEBI" id="CHEBI:29105"/>
    </cofactor>
    <text evidence="13">Binds 1 zinc ion per subunit.</text>
</comment>
<evidence type="ECO:0000256" key="7">
    <source>
        <dbReference type="ARBA" id="ARBA00022801"/>
    </source>
</evidence>
<keyword evidence="4 13" id="KW-0819">tRNA processing</keyword>
<dbReference type="Pfam" id="PF00899">
    <property type="entry name" value="ThiF"/>
    <property type="match status" value="1"/>
</dbReference>
<comment type="similarity">
    <text evidence="12">Belongs to the AB hydrolase superfamily. Epoxide hydrolase family.</text>
</comment>
<gene>
    <name evidence="16" type="ORF">GEV33_005072</name>
</gene>
<feature type="binding site" evidence="13">
    <location>
        <begin position="169"/>
        <end position="170"/>
    </location>
    <ligand>
        <name>ATP</name>
        <dbReference type="ChEBI" id="CHEBI:30616"/>
    </ligand>
</feature>
<organism evidence="16 17">
    <name type="scientific">Tenebrio molitor</name>
    <name type="common">Yellow mealworm beetle</name>
    <dbReference type="NCBI Taxonomy" id="7067"/>
    <lineage>
        <taxon>Eukaryota</taxon>
        <taxon>Metazoa</taxon>
        <taxon>Ecdysozoa</taxon>
        <taxon>Arthropoda</taxon>
        <taxon>Hexapoda</taxon>
        <taxon>Insecta</taxon>
        <taxon>Pterygota</taxon>
        <taxon>Neoptera</taxon>
        <taxon>Endopterygota</taxon>
        <taxon>Coleoptera</taxon>
        <taxon>Polyphaga</taxon>
        <taxon>Cucujiformia</taxon>
        <taxon>Tenebrionidae</taxon>
        <taxon>Tenebrio</taxon>
    </lineage>
</organism>
<dbReference type="AlphaFoldDB" id="A0A8J6LFV1"/>
<dbReference type="FunFam" id="3.40.50.720:FF:000033">
    <property type="entry name" value="Adenylyltransferase and sulfurtransferase MOCS3"/>
    <property type="match status" value="1"/>
</dbReference>
<dbReference type="InterPro" id="IPR035985">
    <property type="entry name" value="Ubiquitin-activating_enz"/>
</dbReference>
<dbReference type="PRINTS" id="PR00111">
    <property type="entry name" value="ABHYDROLASE"/>
</dbReference>
<feature type="binding site" evidence="13">
    <location>
        <position position="285"/>
    </location>
    <ligand>
        <name>Zn(2+)</name>
        <dbReference type="ChEBI" id="CHEBI:29105"/>
    </ligand>
</feature>
<feature type="binding site" evidence="13">
    <location>
        <position position="288"/>
    </location>
    <ligand>
        <name>Zn(2+)</name>
        <dbReference type="ChEBI" id="CHEBI:29105"/>
    </ligand>
</feature>
<feature type="binding site" evidence="13">
    <location>
        <begin position="107"/>
        <end position="111"/>
    </location>
    <ligand>
        <name>ATP</name>
        <dbReference type="ChEBI" id="CHEBI:30616"/>
    </ligand>
</feature>
<evidence type="ECO:0000256" key="13">
    <source>
        <dbReference type="HAMAP-Rule" id="MF_03049"/>
    </source>
</evidence>
<dbReference type="NCBIfam" id="NF004281">
    <property type="entry name" value="PRK05690.1"/>
    <property type="match status" value="1"/>
</dbReference>
<keyword evidence="11 13" id="KW-0511">Multifunctional enzyme</keyword>
<dbReference type="InterPro" id="IPR029058">
    <property type="entry name" value="AB_hydrolase_fold"/>
</dbReference>
<dbReference type="UniPathway" id="UPA00988"/>
<protein>
    <recommendedName>
        <fullName evidence="13">Adenylyltransferase and sulfurtransferase MOCS3 homolog</fullName>
    </recommendedName>
    <alternativeName>
        <fullName evidence="13">UBA4 homolog</fullName>
    </alternativeName>
    <alternativeName>
        <fullName evidence="13">Ubiquitin-like protein activator 4 homolog</fullName>
    </alternativeName>
    <domain>
        <recommendedName>
            <fullName evidence="13">Adenylyltransferase</fullName>
            <ecNumber evidence="13">2.7.7.-</ecNumber>
        </recommendedName>
    </domain>
    <domain>
        <recommendedName>
            <fullName evidence="13">Sulfurtransferase</fullName>
            <ecNumber evidence="13">2.8.1.-</ecNumber>
        </recommendedName>
    </domain>
</protein>
<dbReference type="Pfam" id="PF00581">
    <property type="entry name" value="Rhodanese"/>
    <property type="match status" value="1"/>
</dbReference>
<feature type="binding site" evidence="13">
    <location>
        <position position="79"/>
    </location>
    <ligand>
        <name>ATP</name>
        <dbReference type="ChEBI" id="CHEBI:30616"/>
    </ligand>
</feature>
<dbReference type="Gene3D" id="3.40.250.10">
    <property type="entry name" value="Rhodanese-like domain"/>
    <property type="match status" value="1"/>
</dbReference>
<dbReference type="EC" id="2.7.7.-" evidence="13"/>
<keyword evidence="3 13" id="KW-0808">Transferase</keyword>
<evidence type="ECO:0000256" key="10">
    <source>
        <dbReference type="ARBA" id="ARBA00023150"/>
    </source>
</evidence>
<dbReference type="PRINTS" id="PR00412">
    <property type="entry name" value="EPOXHYDRLASE"/>
</dbReference>
<dbReference type="PANTHER" id="PTHR43329">
    <property type="entry name" value="EPOXIDE HYDROLASE"/>
    <property type="match status" value="1"/>
</dbReference>
<accession>A0A8J6LFV1</accession>
<dbReference type="EC" id="2.8.1.-" evidence="13"/>
<dbReference type="Pfam" id="PF00561">
    <property type="entry name" value="Abhydrolase_1"/>
    <property type="match status" value="1"/>
</dbReference>
<feature type="binding site" evidence="13">
    <location>
        <position position="124"/>
    </location>
    <ligand>
        <name>ATP</name>
        <dbReference type="ChEBI" id="CHEBI:30616"/>
    </ligand>
</feature>
<reference evidence="16" key="2">
    <citation type="submission" date="2021-08" db="EMBL/GenBank/DDBJ databases">
        <authorList>
            <person name="Eriksson T."/>
        </authorList>
    </citation>
    <scope>NUCLEOTIDE SEQUENCE</scope>
    <source>
        <strain evidence="16">Stoneville</strain>
        <tissue evidence="16">Whole head</tissue>
    </source>
</reference>
<evidence type="ECO:0000313" key="16">
    <source>
        <dbReference type="EMBL" id="KAH0817718.1"/>
    </source>
</evidence>
<comment type="subcellular location">
    <subcellularLocation>
        <location evidence="1">Cytoplasm</location>
        <location evidence="1">Cytosol</location>
    </subcellularLocation>
</comment>
<dbReference type="InterPro" id="IPR000639">
    <property type="entry name" value="Epox_hydrolase-like"/>
</dbReference>
<evidence type="ECO:0000256" key="14">
    <source>
        <dbReference type="SAM" id="Coils"/>
    </source>
</evidence>
<keyword evidence="8 13" id="KW-0862">Zinc</keyword>
<dbReference type="Proteomes" id="UP000719412">
    <property type="component" value="Unassembled WGS sequence"/>
</dbReference>
<dbReference type="GO" id="GO:0046872">
    <property type="term" value="F:metal ion binding"/>
    <property type="evidence" value="ECO:0007669"/>
    <property type="project" value="UniProtKB-KW"/>
</dbReference>
<keyword evidence="2 13" id="KW-0963">Cytoplasm</keyword>
<dbReference type="GO" id="GO:0008641">
    <property type="term" value="F:ubiquitin-like modifier activating enzyme activity"/>
    <property type="evidence" value="ECO:0007669"/>
    <property type="project" value="InterPro"/>
</dbReference>
<name>A0A8J6LFV1_TENMO</name>
<evidence type="ECO:0000256" key="4">
    <source>
        <dbReference type="ARBA" id="ARBA00022694"/>
    </source>
</evidence>
<comment type="function">
    <text evidence="13">Plays a central role in 2-thiolation of mcm(5)S(2)U at tRNA wobble positions of cytosolic tRNA(Lys), tRNA(Glu) and tRNA(Gln). Acts by mediating the C-terminal thiocarboxylation of the sulfur carrier URM1. Its N-terminus first activates URM1 as acyl-adenylate (-COAMP), then the persulfide sulfur on the catalytic cysteine is transferred to URM1 to form thiocarboxylation (-COSH) of its C-terminus. The reaction probably involves hydrogen sulfide that is generated from the persulfide intermediate and that acts as nucleophile towards URM1. Subsequently, a transient disulfide bond is formed. Does not use thiosulfate as sulfur donor; NFS1 probably acting as a sulfur donor for thiocarboxylation reactions.</text>
</comment>
<feature type="active site" description="Glycyl thioester intermediate; for adenylyltransferase activity" evidence="13">
    <location>
        <position position="227"/>
    </location>
</feature>
<dbReference type="GO" id="GO:0004301">
    <property type="term" value="F:epoxide hydrolase activity"/>
    <property type="evidence" value="ECO:0007669"/>
    <property type="project" value="UniProtKB-ARBA"/>
</dbReference>
<evidence type="ECO:0000256" key="6">
    <source>
        <dbReference type="ARBA" id="ARBA00022741"/>
    </source>
</evidence>
<evidence type="ECO:0000256" key="3">
    <source>
        <dbReference type="ARBA" id="ARBA00022679"/>
    </source>
</evidence>
<evidence type="ECO:0000256" key="5">
    <source>
        <dbReference type="ARBA" id="ARBA00022723"/>
    </source>
</evidence>
<evidence type="ECO:0000259" key="15">
    <source>
        <dbReference type="PROSITE" id="PS50206"/>
    </source>
</evidence>
<keyword evidence="14" id="KW-0175">Coiled coil</keyword>
<keyword evidence="10 13" id="KW-0501">Molybdenum cofactor biosynthesis</keyword>
<dbReference type="PROSITE" id="PS50206">
    <property type="entry name" value="RHODANESE_3"/>
    <property type="match status" value="1"/>
</dbReference>
<dbReference type="GO" id="GO:0005524">
    <property type="term" value="F:ATP binding"/>
    <property type="evidence" value="ECO:0007669"/>
    <property type="project" value="UniProtKB-KW"/>
</dbReference>
<feature type="binding site" evidence="13">
    <location>
        <position position="210"/>
    </location>
    <ligand>
        <name>Zn(2+)</name>
        <dbReference type="ChEBI" id="CHEBI:29105"/>
    </ligand>
</feature>
<dbReference type="SUPFAM" id="SSF69572">
    <property type="entry name" value="Activating enzymes of the ubiquitin-like proteins"/>
    <property type="match status" value="1"/>
</dbReference>
<evidence type="ECO:0000256" key="8">
    <source>
        <dbReference type="ARBA" id="ARBA00022833"/>
    </source>
</evidence>
<dbReference type="SUPFAM" id="SSF53474">
    <property type="entry name" value="alpha/beta-Hydrolases"/>
    <property type="match status" value="1"/>
</dbReference>
<keyword evidence="6 13" id="KW-0547">Nucleotide-binding</keyword>
<comment type="caution">
    <text evidence="16">The sequence shown here is derived from an EMBL/GenBank/DDBJ whole genome shotgun (WGS) entry which is preliminary data.</text>
</comment>
<evidence type="ECO:0000256" key="2">
    <source>
        <dbReference type="ARBA" id="ARBA00022490"/>
    </source>
</evidence>
<dbReference type="InterPro" id="IPR001763">
    <property type="entry name" value="Rhodanese-like_dom"/>
</dbReference>
<dbReference type="GO" id="GO:0006777">
    <property type="term" value="P:Mo-molybdopterin cofactor biosynthetic process"/>
    <property type="evidence" value="ECO:0007669"/>
    <property type="project" value="UniProtKB-UniRule"/>
</dbReference>
<proteinExistence type="inferred from homology"/>
<evidence type="ECO:0000256" key="12">
    <source>
        <dbReference type="ARBA" id="ARBA00038334"/>
    </source>
</evidence>
<dbReference type="Gene3D" id="3.40.50.720">
    <property type="entry name" value="NAD(P)-binding Rossmann-like Domain"/>
    <property type="match status" value="1"/>
</dbReference>
<dbReference type="GO" id="GO:0005829">
    <property type="term" value="C:cytosol"/>
    <property type="evidence" value="ECO:0007669"/>
    <property type="project" value="UniProtKB-SubCell"/>
</dbReference>
<reference evidence="16" key="1">
    <citation type="journal article" date="2020" name="J Insects Food Feed">
        <title>The yellow mealworm (Tenebrio molitor) genome: a resource for the emerging insects as food and feed industry.</title>
        <authorList>
            <person name="Eriksson T."/>
            <person name="Andere A."/>
            <person name="Kelstrup H."/>
            <person name="Emery V."/>
            <person name="Picard C."/>
        </authorList>
    </citation>
    <scope>NUCLEOTIDE SEQUENCE</scope>
    <source>
        <strain evidence="16">Stoneville</strain>
        <tissue evidence="16">Whole head</tissue>
    </source>
</reference>
<feature type="coiled-coil region" evidence="14">
    <location>
        <begin position="5"/>
        <end position="32"/>
    </location>
</feature>
<feature type="active site" description="Cysteine persulfide intermediate; for sulfurtransferase activity" evidence="13">
    <location>
        <position position="404"/>
    </location>
</feature>
<feature type="domain" description="Rhodanese" evidence="15">
    <location>
        <begin position="332"/>
        <end position="449"/>
    </location>
</feature>
<keyword evidence="17" id="KW-1185">Reference proteome</keyword>
<dbReference type="InterPro" id="IPR000594">
    <property type="entry name" value="ThiF_NAD_FAD-bd"/>
</dbReference>
<evidence type="ECO:0000256" key="1">
    <source>
        <dbReference type="ARBA" id="ARBA00004514"/>
    </source>
</evidence>
<dbReference type="GO" id="GO:0002143">
    <property type="term" value="P:tRNA wobble position uridine thiolation"/>
    <property type="evidence" value="ECO:0007669"/>
    <property type="project" value="InterPro"/>
</dbReference>
<dbReference type="InterPro" id="IPR036873">
    <property type="entry name" value="Rhodanese-like_dom_sf"/>
</dbReference>
<dbReference type="InterPro" id="IPR000073">
    <property type="entry name" value="AB_hydrolase_1"/>
</dbReference>
<dbReference type="Gene3D" id="3.40.50.1820">
    <property type="entry name" value="alpha/beta hydrolase"/>
    <property type="match status" value="1"/>
</dbReference>
<dbReference type="GO" id="GO:0016783">
    <property type="term" value="F:sulfurtransferase activity"/>
    <property type="evidence" value="ECO:0007669"/>
    <property type="project" value="UniProtKB-UniRule"/>
</dbReference>
<keyword evidence="5 13" id="KW-0479">Metal-binding</keyword>
<dbReference type="InterPro" id="IPR028885">
    <property type="entry name" value="MOCS3/Uba4"/>
</dbReference>
<keyword evidence="9 13" id="KW-0067">ATP-binding</keyword>
<dbReference type="GO" id="GO:0070566">
    <property type="term" value="F:adenylyltransferase activity"/>
    <property type="evidence" value="ECO:0007669"/>
    <property type="project" value="InterPro"/>
</dbReference>
<evidence type="ECO:0000256" key="9">
    <source>
        <dbReference type="ARBA" id="ARBA00022840"/>
    </source>
</evidence>
<evidence type="ECO:0000313" key="17">
    <source>
        <dbReference type="Proteomes" id="UP000719412"/>
    </source>
</evidence>
<evidence type="ECO:0000256" key="11">
    <source>
        <dbReference type="ARBA" id="ARBA00023268"/>
    </source>
</evidence>
<comment type="pathway">
    <text evidence="13">tRNA modification; 5-methoxycarbonylmethyl-2-thiouridine-tRNA biosynthesis.</text>
</comment>
<feature type="binding site" evidence="13">
    <location>
        <position position="100"/>
    </location>
    <ligand>
        <name>ATP</name>
        <dbReference type="ChEBI" id="CHEBI:30616"/>
    </ligand>
</feature>
<dbReference type="EMBL" id="JABDTM020018952">
    <property type="protein sequence ID" value="KAH0817718.1"/>
    <property type="molecule type" value="Genomic_DNA"/>
</dbReference>